<proteinExistence type="predicted"/>
<gene>
    <name evidence="3" type="primary">PARPA_06404.1 scaffold 22511</name>
</gene>
<sequence>MNTSQLDIPQFVVIHDQVHNTYKHPIIHYVFEDEDFPLNIPKDNVILVELDSSASQLKSVDSYSSKFQVTDCVLEQSQMSDQFDEDASLLNLTIEGISARKLKEDIESIPPIKNLDQLREQLHSFKIRSLRSHTKKRTRALKREKIFKPVEDARLARLAQAQADAAKKPSVGDFMDEVKEVTTSTADTDAMTEEEPKKKISTSGPRSNRHARKLKEKKKKGKKSTIKF</sequence>
<feature type="domain" description="DUF2423" evidence="2">
    <location>
        <begin position="128"/>
        <end position="169"/>
    </location>
</feature>
<dbReference type="Gene3D" id="2.60.270.60">
    <property type="match status" value="1"/>
</dbReference>
<evidence type="ECO:0000259" key="2">
    <source>
        <dbReference type="Pfam" id="PF10338"/>
    </source>
</evidence>
<dbReference type="OrthoDB" id="1681166at2759"/>
<dbReference type="Proteomes" id="UP000054107">
    <property type="component" value="Unassembled WGS sequence"/>
</dbReference>
<evidence type="ECO:0000313" key="4">
    <source>
        <dbReference type="Proteomes" id="UP000054107"/>
    </source>
</evidence>
<reference evidence="3 4" key="1">
    <citation type="submission" date="2014-09" db="EMBL/GenBank/DDBJ databases">
        <authorList>
            <person name="Ellenberger Sabrina"/>
        </authorList>
    </citation>
    <scope>NUCLEOTIDE SEQUENCE [LARGE SCALE GENOMIC DNA]</scope>
    <source>
        <strain evidence="3 4">CBS 412.66</strain>
    </source>
</reference>
<accession>A0A0B7NAV8</accession>
<dbReference type="Pfam" id="PF10338">
    <property type="entry name" value="YBL028C_N"/>
    <property type="match status" value="1"/>
</dbReference>
<evidence type="ECO:0000256" key="1">
    <source>
        <dbReference type="SAM" id="MobiDB-lite"/>
    </source>
</evidence>
<keyword evidence="4" id="KW-1185">Reference proteome</keyword>
<feature type="region of interest" description="Disordered" evidence="1">
    <location>
        <begin position="181"/>
        <end position="228"/>
    </location>
</feature>
<evidence type="ECO:0000313" key="3">
    <source>
        <dbReference type="EMBL" id="CEP12440.1"/>
    </source>
</evidence>
<name>A0A0B7NAV8_9FUNG</name>
<dbReference type="EMBL" id="LN727963">
    <property type="protein sequence ID" value="CEP12440.1"/>
    <property type="molecule type" value="Genomic_DNA"/>
</dbReference>
<organism evidence="3 4">
    <name type="scientific">Parasitella parasitica</name>
    <dbReference type="NCBI Taxonomy" id="35722"/>
    <lineage>
        <taxon>Eukaryota</taxon>
        <taxon>Fungi</taxon>
        <taxon>Fungi incertae sedis</taxon>
        <taxon>Mucoromycota</taxon>
        <taxon>Mucoromycotina</taxon>
        <taxon>Mucoromycetes</taxon>
        <taxon>Mucorales</taxon>
        <taxon>Mucorineae</taxon>
        <taxon>Mucoraceae</taxon>
        <taxon>Parasitella</taxon>
    </lineage>
</organism>
<feature type="compositionally biased region" description="Basic residues" evidence="1">
    <location>
        <begin position="207"/>
        <end position="228"/>
    </location>
</feature>
<dbReference type="InterPro" id="IPR019434">
    <property type="entry name" value="DUF2423"/>
</dbReference>
<dbReference type="AlphaFoldDB" id="A0A0B7NAV8"/>
<protein>
    <recommendedName>
        <fullName evidence="2">DUF2423 domain-containing protein</fullName>
    </recommendedName>
</protein>